<evidence type="ECO:0000313" key="2">
    <source>
        <dbReference type="EMBL" id="CCH74174.1"/>
    </source>
</evidence>
<dbReference type="AlphaFoldDB" id="W6K405"/>
<accession>W6K405</accession>
<reference evidence="2 3" key="1">
    <citation type="journal article" date="2013" name="ISME J.">
        <title>A metabolic model for members of the genus Tetrasphaera involved in enhanced biological phosphorus removal.</title>
        <authorList>
            <person name="Kristiansen R."/>
            <person name="Nguyen H.T.T."/>
            <person name="Saunders A.M."/>
            <person name="Nielsen J.L."/>
            <person name="Wimmer R."/>
            <person name="Le V.Q."/>
            <person name="McIlroy S.J."/>
            <person name="Petrovski S."/>
            <person name="Seviour R.J."/>
            <person name="Calteau A."/>
            <person name="Nielsen K.L."/>
            <person name="Nielsen P.H."/>
        </authorList>
    </citation>
    <scope>NUCLEOTIDE SEQUENCE [LARGE SCALE GENOMIC DNA]</scope>
    <source>
        <strain evidence="2 3">Ben110</strain>
    </source>
</reference>
<keyword evidence="3" id="KW-1185">Reference proteome</keyword>
<dbReference type="EMBL" id="CAJA01000334">
    <property type="protein sequence ID" value="CCH74174.1"/>
    <property type="molecule type" value="Genomic_DNA"/>
</dbReference>
<dbReference type="Proteomes" id="UP000035763">
    <property type="component" value="Unassembled WGS sequence"/>
</dbReference>
<evidence type="ECO:0000256" key="1">
    <source>
        <dbReference type="SAM" id="SignalP"/>
    </source>
</evidence>
<evidence type="ECO:0008006" key="4">
    <source>
        <dbReference type="Google" id="ProtNLM"/>
    </source>
</evidence>
<feature type="chain" id="PRO_5038725835" description="Lipoprotein" evidence="1">
    <location>
        <begin position="25"/>
        <end position="153"/>
    </location>
</feature>
<proteinExistence type="predicted"/>
<keyword evidence="1" id="KW-0732">Signal</keyword>
<protein>
    <recommendedName>
        <fullName evidence="4">Lipoprotein</fullName>
    </recommendedName>
</protein>
<dbReference type="PROSITE" id="PS51257">
    <property type="entry name" value="PROKAR_LIPOPROTEIN"/>
    <property type="match status" value="1"/>
</dbReference>
<organism evidence="2 3">
    <name type="scientific">Nostocoides australiense Ben110</name>
    <dbReference type="NCBI Taxonomy" id="1193182"/>
    <lineage>
        <taxon>Bacteria</taxon>
        <taxon>Bacillati</taxon>
        <taxon>Actinomycetota</taxon>
        <taxon>Actinomycetes</taxon>
        <taxon>Micrococcales</taxon>
        <taxon>Intrasporangiaceae</taxon>
        <taxon>Nostocoides</taxon>
    </lineage>
</organism>
<gene>
    <name evidence="2" type="ORF">BN11_40013</name>
</gene>
<sequence>MPMRSPSAVAVALALAACALTACSGGEDPAPHPQVTASDSEVRLVGPDEADLVLYVSNQSFEDEDVRIKLDVDGVTVVDGEFRVEGQHNWIRFPLSLSPGSHTLTAESDTGATLKESFQVPGNEARYAVVNYWAEDDSPELTWLFQREPVGFA</sequence>
<evidence type="ECO:0000313" key="3">
    <source>
        <dbReference type="Proteomes" id="UP000035763"/>
    </source>
</evidence>
<name>W6K405_9MICO</name>
<feature type="signal peptide" evidence="1">
    <location>
        <begin position="1"/>
        <end position="24"/>
    </location>
</feature>
<comment type="caution">
    <text evidence="2">The sequence shown here is derived from an EMBL/GenBank/DDBJ whole genome shotgun (WGS) entry which is preliminary data.</text>
</comment>